<dbReference type="Gene3D" id="3.40.50.720">
    <property type="entry name" value="NAD(P)-binding Rossmann-like Domain"/>
    <property type="match status" value="1"/>
</dbReference>
<feature type="domain" description="Gfo/Idh/MocA-like oxidoreductase N-terminal" evidence="1">
    <location>
        <begin position="9"/>
        <end position="128"/>
    </location>
</feature>
<dbReference type="SUPFAM" id="SSF51735">
    <property type="entry name" value="NAD(P)-binding Rossmann-fold domains"/>
    <property type="match status" value="1"/>
</dbReference>
<reference evidence="2" key="1">
    <citation type="submission" date="2020-01" db="EMBL/GenBank/DDBJ databases">
        <authorList>
            <person name="Meier V. D."/>
            <person name="Meier V D."/>
        </authorList>
    </citation>
    <scope>NUCLEOTIDE SEQUENCE</scope>
    <source>
        <strain evidence="2">HLG_WM_MAG_01</strain>
    </source>
</reference>
<dbReference type="Gene3D" id="3.30.360.10">
    <property type="entry name" value="Dihydrodipicolinate Reductase, domain 2"/>
    <property type="match status" value="1"/>
</dbReference>
<dbReference type="PANTHER" id="PTHR43377">
    <property type="entry name" value="BILIVERDIN REDUCTASE A"/>
    <property type="match status" value="1"/>
</dbReference>
<gene>
    <name evidence="2" type="ORF">HELGO_WM1679</name>
</gene>
<dbReference type="InterPro" id="IPR036291">
    <property type="entry name" value="NAD(P)-bd_dom_sf"/>
</dbReference>
<accession>A0A6S6UFE9</accession>
<evidence type="ECO:0000313" key="2">
    <source>
        <dbReference type="EMBL" id="CAA6826958.1"/>
    </source>
</evidence>
<evidence type="ECO:0000259" key="1">
    <source>
        <dbReference type="Pfam" id="PF01408"/>
    </source>
</evidence>
<dbReference type="PANTHER" id="PTHR43377:SF1">
    <property type="entry name" value="BILIVERDIN REDUCTASE A"/>
    <property type="match status" value="1"/>
</dbReference>
<dbReference type="InterPro" id="IPR000683">
    <property type="entry name" value="Gfo/Idh/MocA-like_OxRdtase_N"/>
</dbReference>
<organism evidence="2">
    <name type="scientific">uncultured Sulfurovum sp</name>
    <dbReference type="NCBI Taxonomy" id="269237"/>
    <lineage>
        <taxon>Bacteria</taxon>
        <taxon>Pseudomonadati</taxon>
        <taxon>Campylobacterota</taxon>
        <taxon>Epsilonproteobacteria</taxon>
        <taxon>Campylobacterales</taxon>
        <taxon>Sulfurovaceae</taxon>
        <taxon>Sulfurovum</taxon>
        <taxon>environmental samples</taxon>
    </lineage>
</organism>
<protein>
    <submittedName>
        <fullName evidence="2">Oxidoreductase</fullName>
    </submittedName>
</protein>
<dbReference type="EMBL" id="CACVAS010000147">
    <property type="protein sequence ID" value="CAA6826958.1"/>
    <property type="molecule type" value="Genomic_DNA"/>
</dbReference>
<name>A0A6S6UFE9_9BACT</name>
<dbReference type="InterPro" id="IPR051450">
    <property type="entry name" value="Gfo/Idh/MocA_Oxidoreductases"/>
</dbReference>
<dbReference type="Pfam" id="PF01408">
    <property type="entry name" value="GFO_IDH_MocA"/>
    <property type="match status" value="1"/>
</dbReference>
<proteinExistence type="predicted"/>
<dbReference type="GO" id="GO:0000166">
    <property type="term" value="F:nucleotide binding"/>
    <property type="evidence" value="ECO:0007669"/>
    <property type="project" value="InterPro"/>
</dbReference>
<sequence>MIKREKMKKIWLIGAGPMAQDYIKVIEALKTNFIVIGRGEETAQECEKATGCKVVIGGLDEFLDNKPEVCSHAIVSVGVEKLYQTTKELLNYGVKNILVEKPAGLHREEFEDLVQATRENDANVFVAYNRRFYASVLHAKKIIKEDGGVTSFNFEFTEWGHVIAPLKKAEGVKEKWFLGNSTHVVDLAFFLGGNPKEICSFTNGNLEWHPTSSVFSGAGKSDKNALFSYHANWESAGRWSVEMLTKEHKLILRPMEKLQIQKRGAIAQDFVEEIDYALDDSYKPGLYLQTKNFLEENTDNFCAIEDQLKMYSNYAKMAGYSN</sequence>
<dbReference type="AlphaFoldDB" id="A0A6S6UFE9"/>